<protein>
    <submittedName>
        <fullName evidence="3">Carbon-nitrogen hydrolase family protein</fullName>
    </submittedName>
</protein>
<name>A0A3P1T2U1_9ACTN</name>
<sequence length="254" mass="26952">MRIALAQLRATTDPLQNLDQVVDALREASRRGSHVVVLPEAMMCSFLRPGAEVAEPLDGAWATAVRDAAAELKVTVVVGMFTTAADGRIHNTLLVTGQAEDSYDKIHLFDALGQRESDGIAPGDRLVDVDVLGQRFGLGICYDIRFPTHFLELASRGAGIMVVCASWAPGPGKLHQWRTLATARAMDSTSFVIAVDQAAAEGDRDGVPTGIGHSMVVDPSGWVLLELGEGPELAIVDIDPARIGAVRGALPIIP</sequence>
<dbReference type="Proteomes" id="UP000280819">
    <property type="component" value="Unassembled WGS sequence"/>
</dbReference>
<dbReference type="CDD" id="cd07581">
    <property type="entry name" value="nitrilase_3"/>
    <property type="match status" value="1"/>
</dbReference>
<keyword evidence="3" id="KW-0378">Hydrolase</keyword>
<comment type="caution">
    <text evidence="3">The sequence shown here is derived from an EMBL/GenBank/DDBJ whole genome shotgun (WGS) entry which is preliminary data.</text>
</comment>
<dbReference type="Gene3D" id="3.60.110.10">
    <property type="entry name" value="Carbon-nitrogen hydrolase"/>
    <property type="match status" value="1"/>
</dbReference>
<dbReference type="PANTHER" id="PTHR23088:SF27">
    <property type="entry name" value="DEAMINATED GLUTATHIONE AMIDASE"/>
    <property type="match status" value="1"/>
</dbReference>
<dbReference type="PANTHER" id="PTHR23088">
    <property type="entry name" value="NITRILASE-RELATED"/>
    <property type="match status" value="1"/>
</dbReference>
<evidence type="ECO:0000256" key="1">
    <source>
        <dbReference type="ARBA" id="ARBA00010613"/>
    </source>
</evidence>
<dbReference type="RefSeq" id="WP_124845690.1">
    <property type="nucleotide sequence ID" value="NZ_RQZG01000018.1"/>
</dbReference>
<dbReference type="PROSITE" id="PS50263">
    <property type="entry name" value="CN_HYDROLASE"/>
    <property type="match status" value="1"/>
</dbReference>
<gene>
    <name evidence="3" type="ORF">EII34_13495</name>
</gene>
<dbReference type="InterPro" id="IPR036526">
    <property type="entry name" value="C-N_Hydrolase_sf"/>
</dbReference>
<dbReference type="Pfam" id="PF00795">
    <property type="entry name" value="CN_hydrolase"/>
    <property type="match status" value="1"/>
</dbReference>
<dbReference type="SUPFAM" id="SSF56317">
    <property type="entry name" value="Carbon-nitrogen hydrolase"/>
    <property type="match status" value="1"/>
</dbReference>
<dbReference type="EMBL" id="RQZG01000018">
    <property type="protein sequence ID" value="RRD03598.1"/>
    <property type="molecule type" value="Genomic_DNA"/>
</dbReference>
<dbReference type="PROSITE" id="PS01227">
    <property type="entry name" value="UPF0012"/>
    <property type="match status" value="1"/>
</dbReference>
<proteinExistence type="inferred from homology"/>
<comment type="similarity">
    <text evidence="1">Belongs to the carbon-nitrogen hydrolase superfamily. NIT1/NIT2 family.</text>
</comment>
<accession>A0A3P1T2U1</accession>
<reference evidence="3 4" key="1">
    <citation type="submission" date="2018-11" db="EMBL/GenBank/DDBJ databases">
        <title>Genomes From Bacteria Associated with the Canine Oral Cavity: a Test Case for Automated Genome-Based Taxonomic Assignment.</title>
        <authorList>
            <person name="Coil D.A."/>
            <person name="Jospin G."/>
            <person name="Darling A.E."/>
            <person name="Wallis C."/>
            <person name="Davis I.J."/>
            <person name="Harris S."/>
            <person name="Eisen J.A."/>
            <person name="Holcombe L.J."/>
            <person name="O'Flynn C."/>
        </authorList>
    </citation>
    <scope>NUCLEOTIDE SEQUENCE [LARGE SCALE GENOMIC DNA]</scope>
    <source>
        <strain evidence="3 4">OH887_COT-365</strain>
    </source>
</reference>
<feature type="domain" description="CN hydrolase" evidence="2">
    <location>
        <begin position="1"/>
        <end position="240"/>
    </location>
</feature>
<evidence type="ECO:0000313" key="3">
    <source>
        <dbReference type="EMBL" id="RRD03598.1"/>
    </source>
</evidence>
<organism evidence="3 4">
    <name type="scientific">Arachnia propionica</name>
    <dbReference type="NCBI Taxonomy" id="1750"/>
    <lineage>
        <taxon>Bacteria</taxon>
        <taxon>Bacillati</taxon>
        <taxon>Actinomycetota</taxon>
        <taxon>Actinomycetes</taxon>
        <taxon>Propionibacteriales</taxon>
        <taxon>Propionibacteriaceae</taxon>
        <taxon>Arachnia</taxon>
    </lineage>
</organism>
<evidence type="ECO:0000259" key="2">
    <source>
        <dbReference type="PROSITE" id="PS50263"/>
    </source>
</evidence>
<dbReference type="InterPro" id="IPR003010">
    <property type="entry name" value="C-N_Hydrolase"/>
</dbReference>
<dbReference type="OrthoDB" id="9811121at2"/>
<dbReference type="AlphaFoldDB" id="A0A3P1T2U1"/>
<evidence type="ECO:0000313" key="4">
    <source>
        <dbReference type="Proteomes" id="UP000280819"/>
    </source>
</evidence>
<dbReference type="GO" id="GO:0016787">
    <property type="term" value="F:hydrolase activity"/>
    <property type="evidence" value="ECO:0007669"/>
    <property type="project" value="UniProtKB-KW"/>
</dbReference>
<dbReference type="InterPro" id="IPR001110">
    <property type="entry name" value="UPF0012_CS"/>
</dbReference>